<protein>
    <recommendedName>
        <fullName evidence="3">RING-type domain-containing protein</fullName>
    </recommendedName>
</protein>
<feature type="region of interest" description="Disordered" evidence="2">
    <location>
        <begin position="141"/>
        <end position="163"/>
    </location>
</feature>
<name>A0ABP0AL04_9PEZI</name>
<dbReference type="Gene3D" id="3.30.40.10">
    <property type="entry name" value="Zinc/RING finger domain, C3HC4 (zinc finger)"/>
    <property type="match status" value="1"/>
</dbReference>
<dbReference type="SUPFAM" id="SSF57850">
    <property type="entry name" value="RING/U-box"/>
    <property type="match status" value="1"/>
</dbReference>
<dbReference type="PROSITE" id="PS50089">
    <property type="entry name" value="ZF_RING_2"/>
    <property type="match status" value="1"/>
</dbReference>
<gene>
    <name evidence="4" type="ORF">SBRCBS47491_000030</name>
</gene>
<dbReference type="InterPro" id="IPR013083">
    <property type="entry name" value="Znf_RING/FYVE/PHD"/>
</dbReference>
<evidence type="ECO:0000313" key="5">
    <source>
        <dbReference type="Proteomes" id="UP001642406"/>
    </source>
</evidence>
<evidence type="ECO:0000256" key="2">
    <source>
        <dbReference type="SAM" id="MobiDB-lite"/>
    </source>
</evidence>
<evidence type="ECO:0000259" key="3">
    <source>
        <dbReference type="PROSITE" id="PS50089"/>
    </source>
</evidence>
<evidence type="ECO:0000313" key="4">
    <source>
        <dbReference type="EMBL" id="CAK7208256.1"/>
    </source>
</evidence>
<evidence type="ECO:0000256" key="1">
    <source>
        <dbReference type="PROSITE-ProRule" id="PRU00175"/>
    </source>
</evidence>
<dbReference type="EMBL" id="CAWUHC010000001">
    <property type="protein sequence ID" value="CAK7208256.1"/>
    <property type="molecule type" value="Genomic_DNA"/>
</dbReference>
<sequence>MASPCVACHEPLVFPNEDGIEVPDDLQLSCGCHFHWECLFENAASVANSRTCPSCGQPIASSNQVGAGSSSSAAAAGPETFQILTRYINESGLQEGYDIYSDIAEEAYYATYPQLLRARPFLAMCSEGHIDGVIELCREADGDEEDGNDSEMNDGDDDDDTPAVPQVRSAALLRHQDPLSQMATGLHVAIANDQIHIAYLLLYLASRLPLDQFPPELAQFAAQIERPEKDIAENVDIRSLQTAQGETAEVFAQRRGGIWAQMAQRGVFSP</sequence>
<dbReference type="Proteomes" id="UP001642406">
    <property type="component" value="Unassembled WGS sequence"/>
</dbReference>
<keyword evidence="1" id="KW-0479">Metal-binding</keyword>
<accession>A0ABP0AL04</accession>
<feature type="compositionally biased region" description="Acidic residues" evidence="2">
    <location>
        <begin position="141"/>
        <end position="161"/>
    </location>
</feature>
<organism evidence="4 5">
    <name type="scientific">Sporothrix bragantina</name>
    <dbReference type="NCBI Taxonomy" id="671064"/>
    <lineage>
        <taxon>Eukaryota</taxon>
        <taxon>Fungi</taxon>
        <taxon>Dikarya</taxon>
        <taxon>Ascomycota</taxon>
        <taxon>Pezizomycotina</taxon>
        <taxon>Sordariomycetes</taxon>
        <taxon>Sordariomycetidae</taxon>
        <taxon>Ophiostomatales</taxon>
        <taxon>Ophiostomataceae</taxon>
        <taxon>Sporothrix</taxon>
    </lineage>
</organism>
<reference evidence="4 5" key="1">
    <citation type="submission" date="2024-01" db="EMBL/GenBank/DDBJ databases">
        <authorList>
            <person name="Allen C."/>
            <person name="Tagirdzhanova G."/>
        </authorList>
    </citation>
    <scope>NUCLEOTIDE SEQUENCE [LARGE SCALE GENOMIC DNA]</scope>
</reference>
<comment type="caution">
    <text evidence="4">The sequence shown here is derived from an EMBL/GenBank/DDBJ whole genome shotgun (WGS) entry which is preliminary data.</text>
</comment>
<keyword evidence="1" id="KW-0862">Zinc</keyword>
<keyword evidence="1" id="KW-0863">Zinc-finger</keyword>
<feature type="domain" description="RING-type" evidence="3">
    <location>
        <begin position="5"/>
        <end position="55"/>
    </location>
</feature>
<keyword evidence="5" id="KW-1185">Reference proteome</keyword>
<proteinExistence type="predicted"/>
<dbReference type="InterPro" id="IPR001841">
    <property type="entry name" value="Znf_RING"/>
</dbReference>